<proteinExistence type="predicted"/>
<accession>G5K3E7</accession>
<keyword evidence="2" id="KW-1185">Reference proteome</keyword>
<dbReference type="RefSeq" id="WP_008089054.1">
    <property type="nucleotide sequence ID" value="NZ_AEUX02000006.1"/>
</dbReference>
<gene>
    <name evidence="1" type="ORF">STRIC_1316</name>
</gene>
<evidence type="ECO:0000313" key="1">
    <source>
        <dbReference type="EMBL" id="EHI69602.1"/>
    </source>
</evidence>
<name>G5K3E7_9STRE</name>
<dbReference type="AlphaFoldDB" id="G5K3E7"/>
<dbReference type="Proteomes" id="UP000003330">
    <property type="component" value="Unassembled WGS sequence"/>
</dbReference>
<protein>
    <submittedName>
        <fullName evidence="1">Uncharacterized protein</fullName>
    </submittedName>
</protein>
<comment type="caution">
    <text evidence="1">The sequence shown here is derived from an EMBL/GenBank/DDBJ whole genome shotgun (WGS) entry which is preliminary data.</text>
</comment>
<dbReference type="OrthoDB" id="2230068at2"/>
<dbReference type="EMBL" id="AEUX02000006">
    <property type="protein sequence ID" value="EHI69602.1"/>
    <property type="molecule type" value="Genomic_DNA"/>
</dbReference>
<sequence>MTKLIKILAITGQTPQEENAFFKLIANNSKDFFDITIISKNDPINFKPYEAVFAFDTIESSLPLLLFAKHISFQKETLTEILQKKPTLLLEIGKVVTNFYYALKGNFLEHLPLQARLSDQNGNIIYNNHKFNGSFFADQETKLEEWLLHELKANAYHQKYYFIPSASLDHIYIQHYQALYDASGNFIGIYDNVQDFKPILSQYLEETGQAIVGWSDVTSGPSISDSF</sequence>
<dbReference type="eggNOG" id="COG2461">
    <property type="taxonomic scope" value="Bacteria"/>
</dbReference>
<dbReference type="STRING" id="764299.STRIC_1316"/>
<evidence type="ECO:0000313" key="2">
    <source>
        <dbReference type="Proteomes" id="UP000003330"/>
    </source>
</evidence>
<organism evidence="1 2">
    <name type="scientific">Streptococcus ictaluri 707-05</name>
    <dbReference type="NCBI Taxonomy" id="764299"/>
    <lineage>
        <taxon>Bacteria</taxon>
        <taxon>Bacillati</taxon>
        <taxon>Bacillota</taxon>
        <taxon>Bacilli</taxon>
        <taxon>Lactobacillales</taxon>
        <taxon>Streptococcaceae</taxon>
        <taxon>Streptococcus</taxon>
    </lineage>
</organism>
<reference evidence="1 2" key="1">
    <citation type="journal article" date="2014" name="Int. J. Syst. Evol. Microbiol.">
        <title>Phylogenomics and the dynamic genome evolution of the genus Streptococcus.</title>
        <authorList>
            <consortium name="The Broad Institute Genome Sequencing Platform"/>
            <person name="Richards V.P."/>
            <person name="Palmer S.R."/>
            <person name="Pavinski Bitar P.D."/>
            <person name="Qin X."/>
            <person name="Weinstock G.M."/>
            <person name="Highlander S.K."/>
            <person name="Town C.D."/>
            <person name="Burne R.A."/>
            <person name="Stanhope M.J."/>
        </authorList>
    </citation>
    <scope>NUCLEOTIDE SEQUENCE [LARGE SCALE GENOMIC DNA]</scope>
    <source>
        <strain evidence="1 2">707-05</strain>
    </source>
</reference>